<dbReference type="RefSeq" id="WP_011530471.1">
    <property type="nucleotide sequence ID" value="NC_008025.1"/>
</dbReference>
<evidence type="ECO:0000256" key="1">
    <source>
        <dbReference type="SAM" id="SignalP"/>
    </source>
</evidence>
<name>Q1IYQ0_DEIGD</name>
<dbReference type="PANTHER" id="PTHR38075">
    <property type="entry name" value="DUF4139 DOMAIN-CONTAINING PROTEIN"/>
    <property type="match status" value="1"/>
</dbReference>
<dbReference type="eggNOG" id="COG5316">
    <property type="taxonomic scope" value="Bacteria"/>
</dbReference>
<evidence type="ECO:0000259" key="2">
    <source>
        <dbReference type="Pfam" id="PF13598"/>
    </source>
</evidence>
<dbReference type="Pfam" id="PF13598">
    <property type="entry name" value="DUF4139"/>
    <property type="match status" value="1"/>
</dbReference>
<dbReference type="InterPro" id="IPR037291">
    <property type="entry name" value="DUF4139"/>
</dbReference>
<dbReference type="STRING" id="319795.Dgeo_1339"/>
<evidence type="ECO:0000313" key="3">
    <source>
        <dbReference type="EMBL" id="ABF45634.1"/>
    </source>
</evidence>
<evidence type="ECO:0000313" key="4">
    <source>
        <dbReference type="Proteomes" id="UP000002431"/>
    </source>
</evidence>
<feature type="chain" id="PRO_5004191575" description="DUF4139 domain-containing protein" evidence="1">
    <location>
        <begin position="23"/>
        <end position="432"/>
    </location>
</feature>
<protein>
    <recommendedName>
        <fullName evidence="2">DUF4139 domain-containing protein</fullName>
    </recommendedName>
</protein>
<feature type="domain" description="DUF4139" evidence="2">
    <location>
        <begin position="154"/>
        <end position="389"/>
    </location>
</feature>
<keyword evidence="1" id="KW-0732">Signal</keyword>
<dbReference type="Proteomes" id="UP000002431">
    <property type="component" value="Chromosome"/>
</dbReference>
<dbReference type="KEGG" id="dge:Dgeo_1339"/>
<organism evidence="3 4">
    <name type="scientific">Deinococcus geothermalis (strain DSM 11300 / CIP 105573 / AG-3a)</name>
    <dbReference type="NCBI Taxonomy" id="319795"/>
    <lineage>
        <taxon>Bacteria</taxon>
        <taxon>Thermotogati</taxon>
        <taxon>Deinococcota</taxon>
        <taxon>Deinococci</taxon>
        <taxon>Deinococcales</taxon>
        <taxon>Deinococcaceae</taxon>
        <taxon>Deinococcus</taxon>
    </lineage>
</organism>
<accession>Q1IYQ0</accession>
<dbReference type="EMBL" id="CP000359">
    <property type="protein sequence ID" value="ABF45634.1"/>
    <property type="molecule type" value="Genomic_DNA"/>
</dbReference>
<dbReference type="AlphaFoldDB" id="Q1IYQ0"/>
<gene>
    <name evidence="3" type="ordered locus">Dgeo_1339</name>
</gene>
<reference evidence="3" key="1">
    <citation type="submission" date="2006-04" db="EMBL/GenBank/DDBJ databases">
        <title>Complete sequence of chromosome of Deinococcus geothermalis DSM 11300.</title>
        <authorList>
            <consortium name="US DOE Joint Genome Institute"/>
            <person name="Copeland A."/>
            <person name="Lucas S."/>
            <person name="Lapidus A."/>
            <person name="Barry K."/>
            <person name="Detter J.C."/>
            <person name="Glavina del Rio T."/>
            <person name="Hammon N."/>
            <person name="Israni S."/>
            <person name="Dalin E."/>
            <person name="Tice H."/>
            <person name="Pitluck S."/>
            <person name="Brettin T."/>
            <person name="Bruce D."/>
            <person name="Han C."/>
            <person name="Tapia R."/>
            <person name="Saunders E."/>
            <person name="Gilna P."/>
            <person name="Schmutz J."/>
            <person name="Larimer F."/>
            <person name="Land M."/>
            <person name="Hauser L."/>
            <person name="Kyrpides N."/>
            <person name="Kim E."/>
            <person name="Daly M.J."/>
            <person name="Fredrickson J.K."/>
            <person name="Makarova K.S."/>
            <person name="Gaidamakova E.K."/>
            <person name="Zhai M."/>
            <person name="Richardson P."/>
        </authorList>
    </citation>
    <scope>NUCLEOTIDE SEQUENCE</scope>
    <source>
        <strain evidence="3">DSM 11300</strain>
    </source>
</reference>
<feature type="signal peptide" evidence="1">
    <location>
        <begin position="1"/>
        <end position="22"/>
    </location>
</feature>
<keyword evidence="4" id="KW-1185">Reference proteome</keyword>
<sequence>MKSLMKSMLTLALAATLGAASAAELRIYPSFSEVREPVQATGSTLTVTLPEAAWAGLIPGTLDLDGLRFSAAVQRQEVGWLASLEGKRVYVKRTDGSAEPATLVRARDLLVRDAQGRYRTVRFEELIFDVLPPPNPQAPTQTLTFTLPQPGSGTLSYLTRAVTWTPRYTLEASAGGAQLSALADIRNQADLAYDVKGAELYAGDVNVQGPPMPTPYMSARAEVIAGSAADAAAPKINSLGELRGLYRYALSAPFTLPANSTVTLPFLTPKLTLFERYAGLNTYFTPQNMSGTLSRFYRLKADQRLPGGSLTVREEGRIVGQTSISETPQGEEIKFNLGSDPDVRYTRTVQILSTDRNAQGNVLRTTYRVTYTFENSKDRPVRAEVTEQINGRRILIDGVAKGQNAAAELRVDVPANGKATKSLTVIIDNSEQ</sequence>
<proteinExistence type="predicted"/>
<dbReference type="PANTHER" id="PTHR38075:SF1">
    <property type="entry name" value="DUF4139 DOMAIN-CONTAINING PROTEIN"/>
    <property type="match status" value="1"/>
</dbReference>
<dbReference type="HOGENOM" id="CLU_656765_0_0_0"/>